<dbReference type="InterPro" id="IPR011765">
    <property type="entry name" value="Pept_M16_N"/>
</dbReference>
<dbReference type="InterPro" id="IPR007863">
    <property type="entry name" value="Peptidase_M16_C"/>
</dbReference>
<dbReference type="Pfam" id="PF00675">
    <property type="entry name" value="Peptidase_M16"/>
    <property type="match status" value="1"/>
</dbReference>
<proteinExistence type="predicted"/>
<keyword evidence="4" id="KW-0645">Protease</keyword>
<dbReference type="PANTHER" id="PTHR11851:SF224">
    <property type="entry name" value="PROCESSING PROTEASE"/>
    <property type="match status" value="1"/>
</dbReference>
<dbReference type="GO" id="GO:0004222">
    <property type="term" value="F:metalloendopeptidase activity"/>
    <property type="evidence" value="ECO:0007669"/>
    <property type="project" value="UniProtKB-EC"/>
</dbReference>
<protein>
    <submittedName>
        <fullName evidence="4">Protease 3</fullName>
        <ecNumber evidence="4">3.4.24.55</ecNumber>
    </submittedName>
</protein>
<organism evidence="4 5">
    <name type="scientific">Shewanella algae</name>
    <dbReference type="NCBI Taxonomy" id="38313"/>
    <lineage>
        <taxon>Bacteria</taxon>
        <taxon>Pseudomonadati</taxon>
        <taxon>Pseudomonadota</taxon>
        <taxon>Gammaproteobacteria</taxon>
        <taxon>Alteromonadales</taxon>
        <taxon>Shewanellaceae</taxon>
        <taxon>Shewanella</taxon>
    </lineage>
</organism>
<dbReference type="SUPFAM" id="SSF63411">
    <property type="entry name" value="LuxS/MPP-like metallohydrolase"/>
    <property type="match status" value="2"/>
</dbReference>
<dbReference type="PROSITE" id="PS51257">
    <property type="entry name" value="PROKAR_LIPOPROTEIN"/>
    <property type="match status" value="1"/>
</dbReference>
<dbReference type="Proteomes" id="UP000254069">
    <property type="component" value="Unassembled WGS sequence"/>
</dbReference>
<feature type="domain" description="Peptidase M16 N-terminal" evidence="2">
    <location>
        <begin position="67"/>
        <end position="199"/>
    </location>
</feature>
<keyword evidence="4" id="KW-0378">Hydrolase</keyword>
<name>A0A379ZB30_9GAMM</name>
<dbReference type="Gene3D" id="3.30.830.10">
    <property type="entry name" value="Metalloenzyme, LuxS/M16 peptidase-like"/>
    <property type="match status" value="2"/>
</dbReference>
<dbReference type="InterPro" id="IPR050361">
    <property type="entry name" value="MPP/UQCRC_Complex"/>
</dbReference>
<accession>A0A379ZB30</accession>
<keyword evidence="5" id="KW-1185">Reference proteome</keyword>
<evidence type="ECO:0000256" key="1">
    <source>
        <dbReference type="SAM" id="SignalP"/>
    </source>
</evidence>
<dbReference type="Pfam" id="PF05193">
    <property type="entry name" value="Peptidase_M16_C"/>
    <property type="match status" value="1"/>
</dbReference>
<reference evidence="4 5" key="1">
    <citation type="submission" date="2018-06" db="EMBL/GenBank/DDBJ databases">
        <authorList>
            <consortium name="Pathogen Informatics"/>
            <person name="Doyle S."/>
        </authorList>
    </citation>
    <scope>NUCLEOTIDE SEQUENCE [LARGE SCALE GENOMIC DNA]</scope>
    <source>
        <strain evidence="4 5">NCTC10738</strain>
    </source>
</reference>
<dbReference type="InterPro" id="IPR011249">
    <property type="entry name" value="Metalloenz_LuxS/M16"/>
</dbReference>
<dbReference type="EMBL" id="UGYO01000001">
    <property type="protein sequence ID" value="SUI58279.1"/>
    <property type="molecule type" value="Genomic_DNA"/>
</dbReference>
<dbReference type="PANTHER" id="PTHR11851">
    <property type="entry name" value="METALLOPROTEASE"/>
    <property type="match status" value="1"/>
</dbReference>
<sequence>MSKVFSLRASLGAVAIAAALMVSGCQSTQVKVSQDTGHFVLPTYERVTLDNGLTLMLMPQKEVPLITLNAVVKVGSVNDTTAGVAEVTAQGLLLGAAGRTKASIEQEVDFLGASLNADAGREGSYLSADFMAKDVDTMLGLFADVLTRPDFDATEFDKLKSRRVAELAQEKESPKSVIGRYFNKLVFGQHPYGNATSGTSESVSQLTVNQLRAFHKGYYQPANTAISVVGDFDPAQMKAKLQAAFGQWSNSESLRAVDLKQGLPTLSASRVLLVDKSDAIETTFTIGGLGVTQDNPDYVGLTVVNTILGGRFTSWLNDELRVNAGLTYGARSGFVPYRDSGVFMISTFTKSATTEEAIDLALKTYSRLWQKGIDQQTLDSAKAYVKGQFPPKFETSGQLAGLLSDMYLYGFDESYINQFQQRVDGLTLAQTKQLVDSYFPKDKLQMVLIGSGDKIAPIAAKYGEVTRVDIKDVGFGG</sequence>
<evidence type="ECO:0000259" key="2">
    <source>
        <dbReference type="Pfam" id="PF00675"/>
    </source>
</evidence>
<dbReference type="AlphaFoldDB" id="A0A379ZB30"/>
<gene>
    <name evidence="4" type="primary">ptrA_1</name>
    <name evidence="4" type="ORF">NCTC10738_01383</name>
</gene>
<dbReference type="EC" id="3.4.24.55" evidence="4"/>
<keyword evidence="1" id="KW-0732">Signal</keyword>
<evidence type="ECO:0000259" key="3">
    <source>
        <dbReference type="Pfam" id="PF05193"/>
    </source>
</evidence>
<dbReference type="GO" id="GO:0006508">
    <property type="term" value="P:proteolysis"/>
    <property type="evidence" value="ECO:0007669"/>
    <property type="project" value="UniProtKB-KW"/>
</dbReference>
<evidence type="ECO:0000313" key="4">
    <source>
        <dbReference type="EMBL" id="SUI58279.1"/>
    </source>
</evidence>
<feature type="domain" description="Peptidase M16 C-terminal" evidence="3">
    <location>
        <begin position="206"/>
        <end position="383"/>
    </location>
</feature>
<feature type="chain" id="PRO_5017070600" evidence="1">
    <location>
        <begin position="25"/>
        <end position="477"/>
    </location>
</feature>
<feature type="signal peptide" evidence="1">
    <location>
        <begin position="1"/>
        <end position="24"/>
    </location>
</feature>
<evidence type="ECO:0000313" key="5">
    <source>
        <dbReference type="Proteomes" id="UP000254069"/>
    </source>
</evidence>
<dbReference type="GO" id="GO:0046872">
    <property type="term" value="F:metal ion binding"/>
    <property type="evidence" value="ECO:0007669"/>
    <property type="project" value="InterPro"/>
</dbReference>